<proteinExistence type="predicted"/>
<gene>
    <name evidence="2" type="ORF">FGO68_gene5430</name>
</gene>
<keyword evidence="1" id="KW-1133">Transmembrane helix</keyword>
<protein>
    <submittedName>
        <fullName evidence="2">Uncharacterized protein</fullName>
    </submittedName>
</protein>
<sequence>MMTILQYKHTSSIMPAVQNSLQTKFILVVSQLKKLSLQAICTMSACITSILLLTFYNMGSIVQNKLQSLVAGFFFGEMIDQTQAIANNFQDGLHLVQMEFVSGKKLIEYTQANLNQDFKDNYDYEEGVEWSQYYQPSLASRESPNYSKFAWYAFPKANGSSAYYTLNKNQERDVEYCRNSFFFHKAVLMNQQLLISYDTYFFGFASGVQCFFPSHNASLSRTAVKTSSITFCYCDEMKNCYFSPLCRAWYKSLSSHPNQCLYEDLYLFANGNVFGLGVCAPLNGTDGKFVGGICANVVPSFIEGRPGSEKGNYIRNMYLAQTQKANYVVADNQNFVSQAHRLKYIRIQWDPNWKTENFKNYVMQVIDFANQSKIQDFKIRYQFPQSHNKIAYFAWNNTNQQGIPSLLTPFQCNDDAKLFDTHPIIPRAAAPQEEALQILHPGLYVRVIYHRGQDRKDAGQVL</sequence>
<dbReference type="AlphaFoldDB" id="A0A8J8P248"/>
<keyword evidence="1" id="KW-0472">Membrane</keyword>
<dbReference type="EMBL" id="RRYP01001612">
    <property type="protein sequence ID" value="TNV85707.1"/>
    <property type="molecule type" value="Genomic_DNA"/>
</dbReference>
<reference evidence="2" key="1">
    <citation type="submission" date="2019-06" db="EMBL/GenBank/DDBJ databases">
        <authorList>
            <person name="Zheng W."/>
        </authorList>
    </citation>
    <scope>NUCLEOTIDE SEQUENCE</scope>
    <source>
        <strain evidence="2">QDHG01</strain>
    </source>
</reference>
<name>A0A8J8P248_HALGN</name>
<comment type="caution">
    <text evidence="2">The sequence shown here is derived from an EMBL/GenBank/DDBJ whole genome shotgun (WGS) entry which is preliminary data.</text>
</comment>
<evidence type="ECO:0000313" key="3">
    <source>
        <dbReference type="Proteomes" id="UP000785679"/>
    </source>
</evidence>
<accession>A0A8J8P248</accession>
<dbReference type="Proteomes" id="UP000785679">
    <property type="component" value="Unassembled WGS sequence"/>
</dbReference>
<evidence type="ECO:0000313" key="2">
    <source>
        <dbReference type="EMBL" id="TNV85707.1"/>
    </source>
</evidence>
<organism evidence="2 3">
    <name type="scientific">Halteria grandinella</name>
    <dbReference type="NCBI Taxonomy" id="5974"/>
    <lineage>
        <taxon>Eukaryota</taxon>
        <taxon>Sar</taxon>
        <taxon>Alveolata</taxon>
        <taxon>Ciliophora</taxon>
        <taxon>Intramacronucleata</taxon>
        <taxon>Spirotrichea</taxon>
        <taxon>Stichotrichia</taxon>
        <taxon>Sporadotrichida</taxon>
        <taxon>Halteriidae</taxon>
        <taxon>Halteria</taxon>
    </lineage>
</organism>
<keyword evidence="1" id="KW-0812">Transmembrane</keyword>
<feature type="transmembrane region" description="Helical" evidence="1">
    <location>
        <begin position="35"/>
        <end position="56"/>
    </location>
</feature>
<keyword evidence="3" id="KW-1185">Reference proteome</keyword>
<evidence type="ECO:0000256" key="1">
    <source>
        <dbReference type="SAM" id="Phobius"/>
    </source>
</evidence>